<evidence type="ECO:0000313" key="2">
    <source>
        <dbReference type="Proteomes" id="UP001652641"/>
    </source>
</evidence>
<feature type="region of interest" description="Disordered" evidence="1">
    <location>
        <begin position="36"/>
        <end position="167"/>
    </location>
</feature>
<gene>
    <name evidence="3" type="primary">LOC112919624</name>
</gene>
<reference evidence="3" key="1">
    <citation type="submission" date="2025-08" db="UniProtKB">
        <authorList>
            <consortium name="RefSeq"/>
        </authorList>
    </citation>
    <scope>IDENTIFICATION</scope>
    <source>
        <tissue evidence="3">Cell line</tissue>
    </source>
</reference>
<protein>
    <submittedName>
        <fullName evidence="3">Uncharacterized protein</fullName>
    </submittedName>
</protein>
<keyword evidence="2" id="KW-1185">Reference proteome</keyword>
<feature type="compositionally biased region" description="Low complexity" evidence="1">
    <location>
        <begin position="124"/>
        <end position="137"/>
    </location>
</feature>
<organism evidence="2 3">
    <name type="scientific">Vulpes vulpes</name>
    <name type="common">Red fox</name>
    <dbReference type="NCBI Taxonomy" id="9627"/>
    <lineage>
        <taxon>Eukaryota</taxon>
        <taxon>Metazoa</taxon>
        <taxon>Chordata</taxon>
        <taxon>Craniata</taxon>
        <taxon>Vertebrata</taxon>
        <taxon>Euteleostomi</taxon>
        <taxon>Mammalia</taxon>
        <taxon>Eutheria</taxon>
        <taxon>Laurasiatheria</taxon>
        <taxon>Carnivora</taxon>
        <taxon>Caniformia</taxon>
        <taxon>Canidae</taxon>
        <taxon>Vulpes</taxon>
    </lineage>
</organism>
<proteinExistence type="predicted"/>
<name>A0ABM4ZGD9_VULVU</name>
<dbReference type="GeneID" id="112919624"/>
<evidence type="ECO:0000256" key="1">
    <source>
        <dbReference type="SAM" id="MobiDB-lite"/>
    </source>
</evidence>
<dbReference type="RefSeq" id="XP_072601615.1">
    <property type="nucleotide sequence ID" value="XM_072745514.1"/>
</dbReference>
<accession>A0ABM4ZGD9</accession>
<feature type="compositionally biased region" description="Low complexity" evidence="1">
    <location>
        <begin position="96"/>
        <end position="116"/>
    </location>
</feature>
<sequence>MRELRSRSPALSLACQSELPPKLCGLDRGRPLLLLPESPTPLPLPRALQLSGRSRAADPVLRRFGPSLTPPAAEAPDGCSSRRARGPQTPPRSSRRSLPPSQLLRPRLGPSALRPGQAPPQAPPQARVGAAARSRGAPEPCARGPSPAGPGVERRKRTQRFPSENVLRPLLKESTSRLLKVFKSLASAAALEGQASASKWLSAQTRLPRLPRNAFRSSTTAWM</sequence>
<dbReference type="Proteomes" id="UP001652641">
    <property type="component" value="Unplaced"/>
</dbReference>
<evidence type="ECO:0000313" key="3">
    <source>
        <dbReference type="RefSeq" id="XP_072601615.1"/>
    </source>
</evidence>